<dbReference type="InterPro" id="IPR011990">
    <property type="entry name" value="TPR-like_helical_dom_sf"/>
</dbReference>
<feature type="region of interest" description="Disordered" evidence="1">
    <location>
        <begin position="388"/>
        <end position="408"/>
    </location>
</feature>
<dbReference type="VEuPathDB" id="FungiDB:F503_08166"/>
<accession>S3CXQ3</accession>
<dbReference type="OrthoDB" id="3946009at2759"/>
<evidence type="ECO:0000313" key="2">
    <source>
        <dbReference type="EMBL" id="EPE05635.1"/>
    </source>
</evidence>
<dbReference type="Gene3D" id="1.25.40.10">
    <property type="entry name" value="Tetratricopeptide repeat domain"/>
    <property type="match status" value="1"/>
</dbReference>
<keyword evidence="3" id="KW-1185">Reference proteome</keyword>
<gene>
    <name evidence="2" type="ORF">F503_08166</name>
</gene>
<evidence type="ECO:0000256" key="1">
    <source>
        <dbReference type="SAM" id="MobiDB-lite"/>
    </source>
</evidence>
<dbReference type="OMA" id="HSTYERY"/>
<protein>
    <submittedName>
        <fullName evidence="2">Gpi anchored cell wall protein</fullName>
    </submittedName>
</protein>
<dbReference type="STRING" id="1262450.S3CXQ3"/>
<dbReference type="HOGENOM" id="CLU_009664_0_0_1"/>
<organism evidence="2 3">
    <name type="scientific">Ophiostoma piceae (strain UAMH 11346)</name>
    <name type="common">Sap stain fungus</name>
    <dbReference type="NCBI Taxonomy" id="1262450"/>
    <lineage>
        <taxon>Eukaryota</taxon>
        <taxon>Fungi</taxon>
        <taxon>Dikarya</taxon>
        <taxon>Ascomycota</taxon>
        <taxon>Pezizomycotina</taxon>
        <taxon>Sordariomycetes</taxon>
        <taxon>Sordariomycetidae</taxon>
        <taxon>Ophiostomatales</taxon>
        <taxon>Ophiostomataceae</taxon>
        <taxon>Ophiostoma</taxon>
    </lineage>
</organism>
<dbReference type="AlphaFoldDB" id="S3CXQ3"/>
<dbReference type="SUPFAM" id="SSF48452">
    <property type="entry name" value="TPR-like"/>
    <property type="match status" value="1"/>
</dbReference>
<evidence type="ECO:0000313" key="3">
    <source>
        <dbReference type="Proteomes" id="UP000016923"/>
    </source>
</evidence>
<name>S3CXQ3_OPHP1</name>
<reference evidence="2 3" key="1">
    <citation type="journal article" date="2013" name="BMC Genomics">
        <title>The genome and transcriptome of the pine saprophyte Ophiostoma piceae, and a comparison with the bark beetle-associated pine pathogen Grosmannia clavigera.</title>
        <authorList>
            <person name="Haridas S."/>
            <person name="Wang Y."/>
            <person name="Lim L."/>
            <person name="Massoumi Alamouti S."/>
            <person name="Jackman S."/>
            <person name="Docking R."/>
            <person name="Robertson G."/>
            <person name="Birol I."/>
            <person name="Bohlmann J."/>
            <person name="Breuil C."/>
        </authorList>
    </citation>
    <scope>NUCLEOTIDE SEQUENCE [LARGE SCALE GENOMIC DNA]</scope>
    <source>
        <strain evidence="2 3">UAMH 11346</strain>
    </source>
</reference>
<sequence length="714" mass="80225">MDACLCRTVRQLAEDGPRGSQQMDDAQESALASALNDHLRHLRVLLSQSKSLARSVSYRITLCNQRTTKAMFVGSVDPAPLDEVAARCRDVGLDSFWATTDDAVQAGLCRRVICVALFLRSKLDASASVPLSIARLLQRNQNLTELRNSGRKYIKIARKLSGLGALFWLPLDIPHSTYERYLNMDDEDVFSHLKSLSPQVERYGGIVQRLILSQLQDLPPSSSYHNLFVDYSDILPASDQLLLLMHSLGGSGIPDMLLKSIRSPQRRWSAAGEMESHSASEFGLPAALIELASDDNLLSTVLAPPYATRFVDINDGGTVTWSLSSELSAFLTSALQPQTRAKALLRRTMQYYLHASVVLFESVLQRLEGDILKSKALIDEFLQHEQDGKVGSETGRRGSTPQPSTRRDGAIRGRLHISQIDNKIKCYDKDVPSFIYLWEAALPMSSFDTEVTCRLQSAAARFFQSIGDFPAARASLEQFLALNSARPAMRVNTHRLIVGRLADIYCEMGEYVRAAEFLRPALDGIVDNADQNRRPYRRLLLAQVEAFIGQNRFDDAARLLEQQLPYAVPAQLNDLYDEQLHMRRLLAWARIAHLRVDRDRTGDPDCGGATEALRRWRYTLEETQKLNALRTEGSFIHAVIYLSIAHAELLVGDVSASSQSWAAGVDLLRREKCEFWIPIVPTIWLRQIVIDMHERQGWSFRMMLPGGRPDMTWP</sequence>
<proteinExistence type="predicted"/>
<dbReference type="EMBL" id="KE148155">
    <property type="protein sequence ID" value="EPE05635.1"/>
    <property type="molecule type" value="Genomic_DNA"/>
</dbReference>
<dbReference type="eggNOG" id="ENOG502STPE">
    <property type="taxonomic scope" value="Eukaryota"/>
</dbReference>
<dbReference type="Proteomes" id="UP000016923">
    <property type="component" value="Unassembled WGS sequence"/>
</dbReference>